<dbReference type="PANTHER" id="PTHR46969:SF1">
    <property type="entry name" value="BIFUNCTIONAL PROTEIN HLDE"/>
    <property type="match status" value="1"/>
</dbReference>
<evidence type="ECO:0000313" key="7">
    <source>
        <dbReference type="Proteomes" id="UP001431572"/>
    </source>
</evidence>
<dbReference type="EMBL" id="CP128399">
    <property type="protein sequence ID" value="WJW66976.1"/>
    <property type="molecule type" value="Genomic_DNA"/>
</dbReference>
<evidence type="ECO:0000313" key="4">
    <source>
        <dbReference type="EMBL" id="NWJ45096.1"/>
    </source>
</evidence>
<gene>
    <name evidence="4" type="ORF">HXX08_04370</name>
    <name evidence="5" type="ORF">OZ401_000222</name>
</gene>
<dbReference type="InterPro" id="IPR011611">
    <property type="entry name" value="PfkB_dom"/>
</dbReference>
<evidence type="ECO:0000256" key="1">
    <source>
        <dbReference type="ARBA" id="ARBA00022679"/>
    </source>
</evidence>
<dbReference type="InterPro" id="IPR029056">
    <property type="entry name" value="Ribokinase-like"/>
</dbReference>
<accession>A0A8T7M288</accession>
<name>A0A8T7M288_9CHLR</name>
<dbReference type="GO" id="GO:0005829">
    <property type="term" value="C:cytosol"/>
    <property type="evidence" value="ECO:0007669"/>
    <property type="project" value="TreeGrafter"/>
</dbReference>
<evidence type="ECO:0000256" key="2">
    <source>
        <dbReference type="ARBA" id="ARBA00022777"/>
    </source>
</evidence>
<evidence type="ECO:0000313" key="5">
    <source>
        <dbReference type="EMBL" id="WJW66976.1"/>
    </source>
</evidence>
<dbReference type="EMBL" id="JACATZ010000001">
    <property type="protein sequence ID" value="NWJ45096.1"/>
    <property type="molecule type" value="Genomic_DNA"/>
</dbReference>
<dbReference type="SUPFAM" id="SSF53613">
    <property type="entry name" value="Ribokinase-like"/>
    <property type="match status" value="1"/>
</dbReference>
<feature type="domain" description="Carbohydrate kinase PfkB" evidence="3">
    <location>
        <begin position="43"/>
        <end position="318"/>
    </location>
</feature>
<keyword evidence="7" id="KW-1185">Reference proteome</keyword>
<dbReference type="AlphaFoldDB" id="A0A8T7M288"/>
<keyword evidence="2" id="KW-0418">Kinase</keyword>
<dbReference type="Proteomes" id="UP000521676">
    <property type="component" value="Unassembled WGS sequence"/>
</dbReference>
<reference evidence="4 6" key="1">
    <citation type="submission" date="2020-06" db="EMBL/GenBank/DDBJ databases">
        <title>Anoxygenic phototrophic Chloroflexota member uses a Type I reaction center.</title>
        <authorList>
            <person name="Tsuji J.M."/>
            <person name="Shaw N.A."/>
            <person name="Nagashima S."/>
            <person name="Venkiteswaran J."/>
            <person name="Schiff S.L."/>
            <person name="Hanada S."/>
            <person name="Tank M."/>
            <person name="Neufeld J.D."/>
        </authorList>
    </citation>
    <scope>NUCLEOTIDE SEQUENCE [LARGE SCALE GENOMIC DNA]</scope>
    <source>
        <strain evidence="4">L227-S17</strain>
    </source>
</reference>
<dbReference type="PANTHER" id="PTHR46969">
    <property type="entry name" value="BIFUNCTIONAL PROTEIN HLDE"/>
    <property type="match status" value="1"/>
</dbReference>
<organism evidence="4 6">
    <name type="scientific">Candidatus Chlorohelix allophototropha</name>
    <dbReference type="NCBI Taxonomy" id="3003348"/>
    <lineage>
        <taxon>Bacteria</taxon>
        <taxon>Bacillati</taxon>
        <taxon>Chloroflexota</taxon>
        <taxon>Chloroflexia</taxon>
        <taxon>Candidatus Chloroheliales</taxon>
        <taxon>Candidatus Chloroheliaceae</taxon>
        <taxon>Candidatus Chlorohelix</taxon>
    </lineage>
</organism>
<sequence>MLTSERLRNYLPLFEGKCVVVVGDLYHDEYIMGKPSRISREAPIVVLEYRSRRIVPGGATAPACNVVALGGKAYQLGVIGNDAPGSELLEALSSRGVNIDGCVVDYARPTTNKLRVVAEGDHIFPQQVARIDHAVRTPINGEVERQLVDYLRRITPQVDAILFSDYKCGVVQERVIAAALEVAAEYNTPIIVDSQGDLSNFRRCTLIKCNLQEAETYLGFALENETIFAEAMNRLCSELQAQVVVITRGADGISVVDASGQYFHTPVAAPSEVFDVTGAGDAVIAVLALAWVAKVPLQDATHLANSAGQVVIQKLGNATIYRRDLDEELGKLRG</sequence>
<dbReference type="CDD" id="cd01172">
    <property type="entry name" value="RfaE_like"/>
    <property type="match status" value="1"/>
</dbReference>
<dbReference type="GO" id="GO:0016773">
    <property type="term" value="F:phosphotransferase activity, alcohol group as acceptor"/>
    <property type="evidence" value="ECO:0007669"/>
    <property type="project" value="InterPro"/>
</dbReference>
<reference evidence="5" key="2">
    <citation type="journal article" date="2024" name="Nature">
        <title>Anoxygenic phototroph of the Chloroflexota uses a type I reaction centre.</title>
        <authorList>
            <person name="Tsuji J.M."/>
            <person name="Shaw N.A."/>
            <person name="Nagashima S."/>
            <person name="Venkiteswaran J.J."/>
            <person name="Schiff S.L."/>
            <person name="Watanabe T."/>
            <person name="Fukui M."/>
            <person name="Hanada S."/>
            <person name="Tank M."/>
            <person name="Neufeld J.D."/>
        </authorList>
    </citation>
    <scope>NUCLEOTIDE SEQUENCE</scope>
    <source>
        <strain evidence="5">L227-S17</strain>
    </source>
</reference>
<dbReference type="Proteomes" id="UP001431572">
    <property type="component" value="Chromosome 1"/>
</dbReference>
<evidence type="ECO:0000313" key="6">
    <source>
        <dbReference type="Proteomes" id="UP000521676"/>
    </source>
</evidence>
<dbReference type="Pfam" id="PF00294">
    <property type="entry name" value="PfkB"/>
    <property type="match status" value="1"/>
</dbReference>
<dbReference type="RefSeq" id="WP_341468870.1">
    <property type="nucleotide sequence ID" value="NZ_CP128399.1"/>
</dbReference>
<keyword evidence="1" id="KW-0808">Transferase</keyword>
<dbReference type="Gene3D" id="3.40.1190.20">
    <property type="match status" value="1"/>
</dbReference>
<proteinExistence type="predicted"/>
<dbReference type="GO" id="GO:0033786">
    <property type="term" value="F:heptose-1-phosphate adenylyltransferase activity"/>
    <property type="evidence" value="ECO:0007669"/>
    <property type="project" value="TreeGrafter"/>
</dbReference>
<evidence type="ECO:0000259" key="3">
    <source>
        <dbReference type="Pfam" id="PF00294"/>
    </source>
</evidence>
<protein>
    <submittedName>
        <fullName evidence="5">Bifunctional ADP-heptose synthase</fullName>
    </submittedName>
</protein>
<dbReference type="InterPro" id="IPR011913">
    <property type="entry name" value="RfaE_dom_I"/>
</dbReference>
<dbReference type="GO" id="GO:0033785">
    <property type="term" value="F:heptose 7-phosphate kinase activity"/>
    <property type="evidence" value="ECO:0007669"/>
    <property type="project" value="TreeGrafter"/>
</dbReference>